<dbReference type="SUPFAM" id="SSF46565">
    <property type="entry name" value="Chaperone J-domain"/>
    <property type="match status" value="1"/>
</dbReference>
<dbReference type="InterPro" id="IPR036869">
    <property type="entry name" value="J_dom_sf"/>
</dbReference>
<feature type="compositionally biased region" description="Low complexity" evidence="1">
    <location>
        <begin position="349"/>
        <end position="358"/>
    </location>
</feature>
<dbReference type="Pfam" id="PF00226">
    <property type="entry name" value="DnaJ"/>
    <property type="match status" value="1"/>
</dbReference>
<feature type="region of interest" description="Disordered" evidence="1">
    <location>
        <begin position="248"/>
        <end position="275"/>
    </location>
</feature>
<dbReference type="PANTHER" id="PTHR44200:SF1">
    <property type="entry name" value="DNAJ HOMOLOG SUBFAMILY C MEMBER 7"/>
    <property type="match status" value="1"/>
</dbReference>
<feature type="region of interest" description="Disordered" evidence="1">
    <location>
        <begin position="290"/>
        <end position="366"/>
    </location>
</feature>
<evidence type="ECO:0000259" key="2">
    <source>
        <dbReference type="PROSITE" id="PS50076"/>
    </source>
</evidence>
<feature type="region of interest" description="Disordered" evidence="1">
    <location>
        <begin position="385"/>
        <end position="423"/>
    </location>
</feature>
<dbReference type="InterPro" id="IPR052758">
    <property type="entry name" value="SRC_co-chaperone"/>
</dbReference>
<dbReference type="Gene3D" id="1.25.40.10">
    <property type="entry name" value="Tetratricopeptide repeat domain"/>
    <property type="match status" value="2"/>
</dbReference>
<dbReference type="AlphaFoldDB" id="A0A1D1ZND2"/>
<dbReference type="PANTHER" id="PTHR44200">
    <property type="entry name" value="DNAJ HOMOLOG SUBFAMILY C MEMBER 7"/>
    <property type="match status" value="1"/>
</dbReference>
<dbReference type="SUPFAM" id="SSF48452">
    <property type="entry name" value="TPR-like"/>
    <property type="match status" value="2"/>
</dbReference>
<dbReference type="InterPro" id="IPR011990">
    <property type="entry name" value="TPR-like_helical_dom_sf"/>
</dbReference>
<dbReference type="PRINTS" id="PR00625">
    <property type="entry name" value="JDOMAIN"/>
</dbReference>
<protein>
    <recommendedName>
        <fullName evidence="2">J domain-containing protein</fullName>
    </recommendedName>
</protein>
<dbReference type="PROSITE" id="PS50076">
    <property type="entry name" value="DNAJ_2"/>
    <property type="match status" value="1"/>
</dbReference>
<evidence type="ECO:0000256" key="1">
    <source>
        <dbReference type="SAM" id="MobiDB-lite"/>
    </source>
</evidence>
<organism evidence="3">
    <name type="scientific">Auxenochlorella protothecoides</name>
    <name type="common">Green microalga</name>
    <name type="synonym">Chlorella protothecoides</name>
    <dbReference type="NCBI Taxonomy" id="3075"/>
    <lineage>
        <taxon>Eukaryota</taxon>
        <taxon>Viridiplantae</taxon>
        <taxon>Chlorophyta</taxon>
        <taxon>core chlorophytes</taxon>
        <taxon>Trebouxiophyceae</taxon>
        <taxon>Chlorellales</taxon>
        <taxon>Chlorellaceae</taxon>
        <taxon>Auxenochlorella</taxon>
    </lineage>
</organism>
<dbReference type="Gene3D" id="1.10.287.110">
    <property type="entry name" value="DnaJ domain"/>
    <property type="match status" value="1"/>
</dbReference>
<dbReference type="InterPro" id="IPR001623">
    <property type="entry name" value="DnaJ_domain"/>
</dbReference>
<sequence>MSGSDAGVQSAPRTSFAAPFTFGAEAGAGERSNAFTSRPRLRVQRQGGEASSAIPAQAEQEPGFSFSTPGAGIAQRKSRPHSGNRSGGGGRAGPRTPLFPENSGGGFGLPGSAVSMAWSPYPAAEALADAVAAKLMFETPGARPTSAGHSDVASRSRPPWPAGVRIGEDPPPRWPGSDPGGAQPSKMTQGSTEAATAPAFPAARPASSTVPNPGPAAAPALFTAAPNPGPGAAPAFYTAAPNPGPGAAPAFFTGTSNPGPAAQPAFSFAAPSTGPVEQPAFSFTVPAFQADPAPTAAPLPRFTTAAAPSDAPSASPPDAAQPPALGEGGFVFGAAAQDARPARARKPKSPGSGKKPAPIASLGASNGTVTWEKILEAVADFDAASAEKEEAAHSVPTPSPPQSPSPTQPVSSVSAGPLPQPPSFLLRAARHASRSPPEDSAIVEARQAAEVAAERLRRAGNTAFGEHRWEDAREAYTQAIETLRPAEAFRAKLAPLLANRAAAWLSIGRPEEAVADCILGLKHDPSHVRCGIRLATCYMRMGEFPDALGALRDLEAAGCDPEDPAVQAKAAEVAEHAHEVLDLLTCVVRRPVPADLAARYLGERISGESPRSVPTTAPPPPPAPRPPADALSLLRRLDAAHAAVPHSQLLLAARALCLLRRARWADARAAGGRGVHSPHPGRGSGATPAPWRFWVAAQADFHAGDLEGAQGALGTLRGLARWDGEGIGSEGPGAASAALLRWLVPVPPDAEVDELRAGLSAVLAAKAEGNEHVAARRFDAAAEAYARALAAPTLSPAAAAVLHCNRAAAHLGAGRLALAVADSGRAACLKRGYAKAHSRLATALGEVGRHADAAEALRRALACRGATPAEKKGYQTRLAAAQRAAAPRSNGMMRRGGEGEAPPPPDHYRLLGLAANCSGEEVRRTFKRLALQLHPDKTAGAVRCRASLGSCGAVIEEDQETELRQSLQEAATWLFKCLSEAHEVLTDPAARRALDRELEGRSQTPAQHWQGARPPFGPMGTAWTQHAQQGWRAEPWFHRQYEEEDDSFFFSSASSNWSSRWRKPGGF</sequence>
<feature type="compositionally biased region" description="Pro residues" evidence="1">
    <location>
        <begin position="397"/>
        <end position="407"/>
    </location>
</feature>
<feature type="compositionally biased region" description="Low complexity" evidence="1">
    <location>
        <begin position="191"/>
        <end position="223"/>
    </location>
</feature>
<feature type="region of interest" description="Disordered" evidence="1">
    <location>
        <begin position="27"/>
        <end position="110"/>
    </location>
</feature>
<feature type="compositionally biased region" description="Low complexity" evidence="1">
    <location>
        <begin position="248"/>
        <end position="272"/>
    </location>
</feature>
<feature type="compositionally biased region" description="Low complexity" evidence="1">
    <location>
        <begin position="305"/>
        <end position="324"/>
    </location>
</feature>
<accession>A0A1D1ZND2</accession>
<name>A0A1D1ZND2_AUXPR</name>
<dbReference type="InterPro" id="IPR019734">
    <property type="entry name" value="TPR_rpt"/>
</dbReference>
<evidence type="ECO:0000313" key="3">
    <source>
        <dbReference type="EMBL" id="JAT68504.1"/>
    </source>
</evidence>
<feature type="region of interest" description="Disordered" evidence="1">
    <location>
        <begin position="141"/>
        <end position="223"/>
    </location>
</feature>
<feature type="domain" description="J" evidence="2">
    <location>
        <begin position="906"/>
        <end position="998"/>
    </location>
</feature>
<proteinExistence type="predicted"/>
<gene>
    <name evidence="3" type="ORF">g.17838</name>
</gene>
<feature type="region of interest" description="Disordered" evidence="1">
    <location>
        <begin position="607"/>
        <end position="629"/>
    </location>
</feature>
<dbReference type="CDD" id="cd06257">
    <property type="entry name" value="DnaJ"/>
    <property type="match status" value="1"/>
</dbReference>
<dbReference type="EMBL" id="GDKF01010118">
    <property type="protein sequence ID" value="JAT68504.1"/>
    <property type="molecule type" value="Transcribed_RNA"/>
</dbReference>
<feature type="region of interest" description="Disordered" evidence="1">
    <location>
        <begin position="884"/>
        <end position="905"/>
    </location>
</feature>
<reference evidence="3" key="1">
    <citation type="submission" date="2015-08" db="EMBL/GenBank/DDBJ databases">
        <authorList>
            <person name="Babu N.S."/>
            <person name="Beckwith C.J."/>
            <person name="Beseler K.G."/>
            <person name="Brison A."/>
            <person name="Carone J.V."/>
            <person name="Caskin T.P."/>
            <person name="Diamond M."/>
            <person name="Durham M.E."/>
            <person name="Foxe J.M."/>
            <person name="Go M."/>
            <person name="Henderson B.A."/>
            <person name="Jones I.B."/>
            <person name="McGettigan J.A."/>
            <person name="Micheletti S.J."/>
            <person name="Nasrallah M.E."/>
            <person name="Ortiz D."/>
            <person name="Piller C.R."/>
            <person name="Privatt S.R."/>
            <person name="Schneider S.L."/>
            <person name="Sharp S."/>
            <person name="Smith T.C."/>
            <person name="Stanton J.D."/>
            <person name="Ullery H.E."/>
            <person name="Wilson R.J."/>
            <person name="Serrano M.G."/>
            <person name="Buck G."/>
            <person name="Lee V."/>
            <person name="Wang Y."/>
            <person name="Carvalho R."/>
            <person name="Voegtly L."/>
            <person name="Shi R."/>
            <person name="Duckworth R."/>
            <person name="Johnson A."/>
            <person name="Loviza R."/>
            <person name="Walstead R."/>
            <person name="Shah Z."/>
            <person name="Kiflezghi M."/>
            <person name="Wade K."/>
            <person name="Ball S.L."/>
            <person name="Bradley K.W."/>
            <person name="Asai D.J."/>
            <person name="Bowman C.A."/>
            <person name="Russell D.A."/>
            <person name="Pope W.H."/>
            <person name="Jacobs-Sera D."/>
            <person name="Hendrix R.W."/>
            <person name="Hatfull G.F."/>
        </authorList>
    </citation>
    <scope>NUCLEOTIDE SEQUENCE</scope>
</reference>
<dbReference type="SMART" id="SM00271">
    <property type="entry name" value="DnaJ"/>
    <property type="match status" value="1"/>
</dbReference>
<dbReference type="SMART" id="SM00028">
    <property type="entry name" value="TPR"/>
    <property type="match status" value="5"/>
</dbReference>
<feature type="compositionally biased region" description="Pro residues" evidence="1">
    <location>
        <begin position="616"/>
        <end position="627"/>
    </location>
</feature>